<organism evidence="1 2">
    <name type="scientific">Daphnia magna</name>
    <dbReference type="NCBI Taxonomy" id="35525"/>
    <lineage>
        <taxon>Eukaryota</taxon>
        <taxon>Metazoa</taxon>
        <taxon>Ecdysozoa</taxon>
        <taxon>Arthropoda</taxon>
        <taxon>Crustacea</taxon>
        <taxon>Branchiopoda</taxon>
        <taxon>Diplostraca</taxon>
        <taxon>Cladocera</taxon>
        <taxon>Anomopoda</taxon>
        <taxon>Daphniidae</taxon>
        <taxon>Daphnia</taxon>
    </lineage>
</organism>
<dbReference type="Proteomes" id="UP000076858">
    <property type="component" value="Unassembled WGS sequence"/>
</dbReference>
<reference evidence="1 2" key="1">
    <citation type="submission" date="2016-03" db="EMBL/GenBank/DDBJ databases">
        <title>EvidentialGene: Evidence-directed Construction of Genes on Genomes.</title>
        <authorList>
            <person name="Gilbert D.G."/>
            <person name="Choi J.-H."/>
            <person name="Mockaitis K."/>
            <person name="Colbourne J."/>
            <person name="Pfrender M."/>
        </authorList>
    </citation>
    <scope>NUCLEOTIDE SEQUENCE [LARGE SCALE GENOMIC DNA]</scope>
    <source>
        <strain evidence="1 2">Xinb3</strain>
        <tissue evidence="1">Complete organism</tissue>
    </source>
</reference>
<gene>
    <name evidence="1" type="ORF">APZ42_027694</name>
</gene>
<dbReference type="EMBL" id="LRGB01002227">
    <property type="protein sequence ID" value="KZS08388.1"/>
    <property type="molecule type" value="Genomic_DNA"/>
</dbReference>
<evidence type="ECO:0000313" key="1">
    <source>
        <dbReference type="EMBL" id="KZS08388.1"/>
    </source>
</evidence>
<comment type="caution">
    <text evidence="1">The sequence shown here is derived from an EMBL/GenBank/DDBJ whole genome shotgun (WGS) entry which is preliminary data.</text>
</comment>
<name>A0A164R7C0_9CRUS</name>
<dbReference type="AlphaFoldDB" id="A0A164R7C0"/>
<sequence>MSKRLEAYRQGYWEKTQKQFVRLALPTRSDCNSLVVCVYGVLFRSSEGHGKKKQRTTKNVCSSDWQHNTPLCAGPLFKGGKKRKKRVLSLVIFLYKYKRRPRPAVQLLS</sequence>
<evidence type="ECO:0000313" key="2">
    <source>
        <dbReference type="Proteomes" id="UP000076858"/>
    </source>
</evidence>
<proteinExistence type="predicted"/>
<keyword evidence="2" id="KW-1185">Reference proteome</keyword>
<accession>A0A164R7C0</accession>
<protein>
    <submittedName>
        <fullName evidence="1">Uncharacterized protein</fullName>
    </submittedName>
</protein>